<keyword evidence="1" id="KW-1133">Transmembrane helix</keyword>
<evidence type="ECO:0000256" key="1">
    <source>
        <dbReference type="SAM" id="Phobius"/>
    </source>
</evidence>
<evidence type="ECO:0000313" key="4">
    <source>
        <dbReference type="Proteomes" id="UP001207930"/>
    </source>
</evidence>
<proteinExistence type="predicted"/>
<sequence length="118" mass="11870">MFVLSAAFLFGGAAGPWFAVADGTSTLMHGTHLAAGTILMGILVAVAGSLLFGRNPIRWGMGVPFAVYLGGMLVALVSGHADSVGLLYGAPLFLGVAIAAGTTASFLIDGVFSRPETA</sequence>
<dbReference type="EMBL" id="JAPDDS010000003">
    <property type="protein sequence ID" value="MCW1884291.1"/>
    <property type="molecule type" value="Genomic_DNA"/>
</dbReference>
<evidence type="ECO:0008006" key="5">
    <source>
        <dbReference type="Google" id="ProtNLM"/>
    </source>
</evidence>
<organism evidence="3 4">
    <name type="scientific">Luteolibacter flavescens</name>
    <dbReference type="NCBI Taxonomy" id="1859460"/>
    <lineage>
        <taxon>Bacteria</taxon>
        <taxon>Pseudomonadati</taxon>
        <taxon>Verrucomicrobiota</taxon>
        <taxon>Verrucomicrobiia</taxon>
        <taxon>Verrucomicrobiales</taxon>
        <taxon>Verrucomicrobiaceae</taxon>
        <taxon>Luteolibacter</taxon>
    </lineage>
</organism>
<keyword evidence="1" id="KW-0812">Transmembrane</keyword>
<evidence type="ECO:0000256" key="2">
    <source>
        <dbReference type="SAM" id="SignalP"/>
    </source>
</evidence>
<dbReference type="Proteomes" id="UP001207930">
    <property type="component" value="Unassembled WGS sequence"/>
</dbReference>
<feature type="chain" id="PRO_5047451280" description="DUF4383 domain-containing protein" evidence="2">
    <location>
        <begin position="20"/>
        <end position="118"/>
    </location>
</feature>
<feature type="transmembrane region" description="Helical" evidence="1">
    <location>
        <begin position="59"/>
        <end position="79"/>
    </location>
</feature>
<evidence type="ECO:0000313" key="3">
    <source>
        <dbReference type="EMBL" id="MCW1884291.1"/>
    </source>
</evidence>
<feature type="transmembrane region" description="Helical" evidence="1">
    <location>
        <begin position="31"/>
        <end position="52"/>
    </location>
</feature>
<comment type="caution">
    <text evidence="3">The sequence shown here is derived from an EMBL/GenBank/DDBJ whole genome shotgun (WGS) entry which is preliminary data.</text>
</comment>
<reference evidence="3 4" key="1">
    <citation type="submission" date="2022-10" db="EMBL/GenBank/DDBJ databases">
        <title>Luteolibacter flavescens strain MCCC 1K03193, whole genome shotgun sequencing project.</title>
        <authorList>
            <person name="Zhao G."/>
            <person name="Shen L."/>
        </authorList>
    </citation>
    <scope>NUCLEOTIDE SEQUENCE [LARGE SCALE GENOMIC DNA]</scope>
    <source>
        <strain evidence="3 4">MCCC 1K03193</strain>
    </source>
</reference>
<keyword evidence="2" id="KW-0732">Signal</keyword>
<keyword evidence="4" id="KW-1185">Reference proteome</keyword>
<accession>A0ABT3FL25</accession>
<feature type="signal peptide" evidence="2">
    <location>
        <begin position="1"/>
        <end position="19"/>
    </location>
</feature>
<name>A0ABT3FL25_9BACT</name>
<protein>
    <recommendedName>
        <fullName evidence="5">DUF4383 domain-containing protein</fullName>
    </recommendedName>
</protein>
<feature type="transmembrane region" description="Helical" evidence="1">
    <location>
        <begin position="85"/>
        <end position="108"/>
    </location>
</feature>
<keyword evidence="1" id="KW-0472">Membrane</keyword>
<gene>
    <name evidence="3" type="ORF">OKA04_06075</name>
</gene>